<reference evidence="4" key="1">
    <citation type="submission" date="2023-02" db="EMBL/GenBank/DDBJ databases">
        <title>Genome of toxic invasive species Heracleum sosnowskyi carries increased number of genes despite the absence of recent whole-genome duplications.</title>
        <authorList>
            <person name="Schelkunov M."/>
            <person name="Shtratnikova V."/>
            <person name="Makarenko M."/>
            <person name="Klepikova A."/>
            <person name="Omelchenko D."/>
            <person name="Novikova G."/>
            <person name="Obukhova E."/>
            <person name="Bogdanov V."/>
            <person name="Penin A."/>
            <person name="Logacheva M."/>
        </authorList>
    </citation>
    <scope>NUCLEOTIDE SEQUENCE</scope>
    <source>
        <strain evidence="4">Hsosn_3</strain>
        <tissue evidence="4">Leaf</tissue>
    </source>
</reference>
<proteinExistence type="predicted"/>
<gene>
    <name evidence="4" type="ORF">POM88_034137</name>
</gene>
<dbReference type="PROSITE" id="PS50082">
    <property type="entry name" value="WD_REPEATS_2"/>
    <property type="match status" value="1"/>
</dbReference>
<comment type="caution">
    <text evidence="4">The sequence shown here is derived from an EMBL/GenBank/DDBJ whole genome shotgun (WGS) entry which is preliminary data.</text>
</comment>
<name>A0AAD8HIP3_9APIA</name>
<dbReference type="EMBL" id="JAUIZM010000008">
    <property type="protein sequence ID" value="KAK1368045.1"/>
    <property type="molecule type" value="Genomic_DNA"/>
</dbReference>
<sequence length="282" mass="32305">MTGDQVLPRDCSYTKYLVCSTFDNDSIQSIASLENALTQGNMIASSESHPAFGANVFVMKLFDQFMLYHSRPRIVHQLYGIASLNASWEYISIWYNINDFIYILTKLYDHRMVQRGSVLSYQGNVGLHYAIRHAVDPSENYVMSGGQDGKVRLWSTVKSGELLFEEMFMGSMPLQYCRGQKRRSVTYSYIGTFFTRKKAQTVAHALTCTSSSCDQYNSTLRFCFIKGECEGPWTPDHLSYDKDIATLWPLLRFQLLILIPIPEENNLQHKESISIEEDLSTQ</sequence>
<evidence type="ECO:0000256" key="1">
    <source>
        <dbReference type="ARBA" id="ARBA00022574"/>
    </source>
</evidence>
<reference evidence="4" key="2">
    <citation type="submission" date="2023-05" db="EMBL/GenBank/DDBJ databases">
        <authorList>
            <person name="Schelkunov M.I."/>
        </authorList>
    </citation>
    <scope>NUCLEOTIDE SEQUENCE</scope>
    <source>
        <strain evidence="4">Hsosn_3</strain>
        <tissue evidence="4">Leaf</tissue>
    </source>
</reference>
<organism evidence="4 5">
    <name type="scientific">Heracleum sosnowskyi</name>
    <dbReference type="NCBI Taxonomy" id="360622"/>
    <lineage>
        <taxon>Eukaryota</taxon>
        <taxon>Viridiplantae</taxon>
        <taxon>Streptophyta</taxon>
        <taxon>Embryophyta</taxon>
        <taxon>Tracheophyta</taxon>
        <taxon>Spermatophyta</taxon>
        <taxon>Magnoliopsida</taxon>
        <taxon>eudicotyledons</taxon>
        <taxon>Gunneridae</taxon>
        <taxon>Pentapetalae</taxon>
        <taxon>asterids</taxon>
        <taxon>campanulids</taxon>
        <taxon>Apiales</taxon>
        <taxon>Apiaceae</taxon>
        <taxon>Apioideae</taxon>
        <taxon>apioid superclade</taxon>
        <taxon>Tordylieae</taxon>
        <taxon>Tordyliinae</taxon>
        <taxon>Heracleum</taxon>
    </lineage>
</organism>
<dbReference type="PANTHER" id="PTHR44472:SF1">
    <property type="entry name" value="DDB1 AND CUL4 ASSOCIATED FACTOR 4"/>
    <property type="match status" value="1"/>
</dbReference>
<dbReference type="InterPro" id="IPR052254">
    <property type="entry name" value="CUL4-DDB1_E3_ligase_receptor"/>
</dbReference>
<keyword evidence="5" id="KW-1185">Reference proteome</keyword>
<dbReference type="Proteomes" id="UP001237642">
    <property type="component" value="Unassembled WGS sequence"/>
</dbReference>
<protein>
    <submittedName>
        <fullName evidence="4">Uncharacterized protein</fullName>
    </submittedName>
</protein>
<dbReference type="AlphaFoldDB" id="A0AAD8HIP3"/>
<accession>A0AAD8HIP3</accession>
<evidence type="ECO:0000313" key="4">
    <source>
        <dbReference type="EMBL" id="KAK1368045.1"/>
    </source>
</evidence>
<keyword evidence="2" id="KW-0677">Repeat</keyword>
<evidence type="ECO:0000313" key="5">
    <source>
        <dbReference type="Proteomes" id="UP001237642"/>
    </source>
</evidence>
<evidence type="ECO:0000256" key="2">
    <source>
        <dbReference type="ARBA" id="ARBA00022737"/>
    </source>
</evidence>
<feature type="repeat" description="WD" evidence="3">
    <location>
        <begin position="134"/>
        <end position="155"/>
    </location>
</feature>
<keyword evidence="1 3" id="KW-0853">WD repeat</keyword>
<evidence type="ECO:0000256" key="3">
    <source>
        <dbReference type="PROSITE-ProRule" id="PRU00221"/>
    </source>
</evidence>
<dbReference type="InterPro" id="IPR001680">
    <property type="entry name" value="WD40_rpt"/>
</dbReference>
<dbReference type="PANTHER" id="PTHR44472">
    <property type="entry name" value="DDB1- AND CUL4-ASSOCIATED FACTOR 4-RELATED"/>
    <property type="match status" value="1"/>
</dbReference>